<evidence type="ECO:0000256" key="3">
    <source>
        <dbReference type="ARBA" id="ARBA00022840"/>
    </source>
</evidence>
<organism evidence="4">
    <name type="scientific">Magallana gigas</name>
    <name type="common">Pacific oyster</name>
    <name type="synonym">Crassostrea gigas</name>
    <dbReference type="NCBI Taxonomy" id="29159"/>
    <lineage>
        <taxon>Eukaryota</taxon>
        <taxon>Metazoa</taxon>
        <taxon>Spiralia</taxon>
        <taxon>Lophotrochozoa</taxon>
        <taxon>Mollusca</taxon>
        <taxon>Bivalvia</taxon>
        <taxon>Autobranchia</taxon>
        <taxon>Pteriomorphia</taxon>
        <taxon>Ostreida</taxon>
        <taxon>Ostreoidea</taxon>
        <taxon>Ostreidae</taxon>
        <taxon>Magallana</taxon>
    </lineage>
</organism>
<protein>
    <submittedName>
        <fullName evidence="4">Heat shock 70 kDa protein 12A</fullName>
    </submittedName>
</protein>
<evidence type="ECO:0000256" key="1">
    <source>
        <dbReference type="ARBA" id="ARBA00007381"/>
    </source>
</evidence>
<dbReference type="GO" id="GO:0140662">
    <property type="term" value="F:ATP-dependent protein folding chaperone"/>
    <property type="evidence" value="ECO:0007669"/>
    <property type="project" value="InterPro"/>
</dbReference>
<name>K1PB88_MAGGI</name>
<dbReference type="HOGENOM" id="CLU_009958_5_3_1"/>
<dbReference type="InParanoid" id="K1PB88"/>
<sequence length="846" mass="96588">MIASGVEEKSSTPFIHRKCKKDKNDNRREGMIVIAAVNLGTRYSSFAYTFRDELDKVREPSVPCNVIYKQWTSGSDAGFFSHKTPTCLLLNPAGNFDSFGYPAEEKYCALMNDNVHNGWKFFKHFKTILLNEKNLSKDMMIPDDQNTMFKAIDVFAFSLKFIKDELRKDLQKTGYDIKESEIQWVINIPAILNHRSRQFIRVAAEQAGMTRNQLEFALESEAAAVYVKEFMAAKQKVKADEQVLVPFPAGTQFMVLDLGGRSDRLVIAAIDLGTTYSGYAYTFKHELERERSAKDMCKVLSNNWQSGSSAGLISHKTPTSLLLTKDGEFDSFGYKAEKNYMDLVNGNKHIGWRFYRKFKMLLHKNDVLNKNTTIKDDQGNSYLALEIFAHSIRFLKTELIQALHRENVQPIFVETDIQWVITIPAIWDPKSKDFMRVAAEEAGIERDRLEFALEPEAASVYVKEMLVTRTTTDNEAEIVPFEAGTQYMVLDLGGGTIDVVVKEVREDRTLRELHHAFGNGLGGESVNKRFIEYFENAFGIKLMTEFRTNNAYRGLWLDFETEIEKQKRNFASGGIEQLKLNISSKFLELFENSCGKSLSDHCTSIEHLSSRRDKLNMHKDLIVKLFQPSIDSIIQFMRDVFDKKHLVGVSDIIMVGGFSQCKLITDKVKETFRGLNIVIPHDADLAVLKGAVIYRHWPEVIYSRRAPFSLGARFNRIWLDGDDVSKQFRNTDGEKMCMDYFSKFVTKDEEFASKDKATLEVYPICADTTVVPVEIFKSDEENPRYTTDPSCKSMGNPFNVDMSDLRGGMERKVHVTLTMGSTEIRVEGQQIPNGEVKKIQLNLLKD</sequence>
<keyword evidence="3" id="KW-0067">ATP-binding</keyword>
<dbReference type="InterPro" id="IPR043129">
    <property type="entry name" value="ATPase_NBD"/>
</dbReference>
<dbReference type="SUPFAM" id="SSF53067">
    <property type="entry name" value="Actin-like ATPase domain"/>
    <property type="match status" value="3"/>
</dbReference>
<dbReference type="EMBL" id="JH817979">
    <property type="protein sequence ID" value="EKC18703.1"/>
    <property type="molecule type" value="Genomic_DNA"/>
</dbReference>
<dbReference type="PANTHER" id="PTHR14187:SF5">
    <property type="entry name" value="HEAT SHOCK 70 KDA PROTEIN 12A"/>
    <property type="match status" value="1"/>
</dbReference>
<dbReference type="GO" id="GO:0005524">
    <property type="term" value="F:ATP binding"/>
    <property type="evidence" value="ECO:0007669"/>
    <property type="project" value="UniProtKB-KW"/>
</dbReference>
<dbReference type="InterPro" id="IPR013126">
    <property type="entry name" value="Hsp_70_fam"/>
</dbReference>
<keyword evidence="4" id="KW-0346">Stress response</keyword>
<dbReference type="Pfam" id="PF00012">
    <property type="entry name" value="HSP70"/>
    <property type="match status" value="1"/>
</dbReference>
<evidence type="ECO:0000256" key="2">
    <source>
        <dbReference type="ARBA" id="ARBA00022741"/>
    </source>
</evidence>
<comment type="similarity">
    <text evidence="1">Belongs to the heat shock protein 70 family.</text>
</comment>
<reference evidence="4" key="1">
    <citation type="journal article" date="2012" name="Nature">
        <title>The oyster genome reveals stress adaptation and complexity of shell formation.</title>
        <authorList>
            <person name="Zhang G."/>
            <person name="Fang X."/>
            <person name="Guo X."/>
            <person name="Li L."/>
            <person name="Luo R."/>
            <person name="Xu F."/>
            <person name="Yang P."/>
            <person name="Zhang L."/>
            <person name="Wang X."/>
            <person name="Qi H."/>
            <person name="Xiong Z."/>
            <person name="Que H."/>
            <person name="Xie Y."/>
            <person name="Holland P.W."/>
            <person name="Paps J."/>
            <person name="Zhu Y."/>
            <person name="Wu F."/>
            <person name="Chen Y."/>
            <person name="Wang J."/>
            <person name="Peng C."/>
            <person name="Meng J."/>
            <person name="Yang L."/>
            <person name="Liu J."/>
            <person name="Wen B."/>
            <person name="Zhang N."/>
            <person name="Huang Z."/>
            <person name="Zhu Q."/>
            <person name="Feng Y."/>
            <person name="Mount A."/>
            <person name="Hedgecock D."/>
            <person name="Xu Z."/>
            <person name="Liu Y."/>
            <person name="Domazet-Loso T."/>
            <person name="Du Y."/>
            <person name="Sun X."/>
            <person name="Zhang S."/>
            <person name="Liu B."/>
            <person name="Cheng P."/>
            <person name="Jiang X."/>
            <person name="Li J."/>
            <person name="Fan D."/>
            <person name="Wang W."/>
            <person name="Fu W."/>
            <person name="Wang T."/>
            <person name="Wang B."/>
            <person name="Zhang J."/>
            <person name="Peng Z."/>
            <person name="Li Y."/>
            <person name="Li N."/>
            <person name="Wang J."/>
            <person name="Chen M."/>
            <person name="He Y."/>
            <person name="Tan F."/>
            <person name="Song X."/>
            <person name="Zheng Q."/>
            <person name="Huang R."/>
            <person name="Yang H."/>
            <person name="Du X."/>
            <person name="Chen L."/>
            <person name="Yang M."/>
            <person name="Gaffney P.M."/>
            <person name="Wang S."/>
            <person name="Luo L."/>
            <person name="She Z."/>
            <person name="Ming Y."/>
            <person name="Huang W."/>
            <person name="Zhang S."/>
            <person name="Huang B."/>
            <person name="Zhang Y."/>
            <person name="Qu T."/>
            <person name="Ni P."/>
            <person name="Miao G."/>
            <person name="Wang J."/>
            <person name="Wang Q."/>
            <person name="Steinberg C.E."/>
            <person name="Wang H."/>
            <person name="Li N."/>
            <person name="Qian L."/>
            <person name="Zhang G."/>
            <person name="Li Y."/>
            <person name="Yang H."/>
            <person name="Liu X."/>
            <person name="Wang J."/>
            <person name="Yin Y."/>
            <person name="Wang J."/>
        </authorList>
    </citation>
    <scope>NUCLEOTIDE SEQUENCE [LARGE SCALE GENOMIC DNA]</scope>
    <source>
        <strain evidence="4">05x7-T-G4-1.051#20</strain>
    </source>
</reference>
<dbReference type="AlphaFoldDB" id="K1PB88"/>
<evidence type="ECO:0000313" key="4">
    <source>
        <dbReference type="EMBL" id="EKC18703.1"/>
    </source>
</evidence>
<accession>K1PB88</accession>
<keyword evidence="2" id="KW-0547">Nucleotide-binding</keyword>
<dbReference type="CDD" id="cd10229">
    <property type="entry name" value="ASKHA_NBD_HSP70_HSPA12"/>
    <property type="match status" value="1"/>
</dbReference>
<dbReference type="Gene3D" id="3.30.420.40">
    <property type="match status" value="3"/>
</dbReference>
<dbReference type="PANTHER" id="PTHR14187">
    <property type="entry name" value="ALPHA KINASE/ELONGATION FACTOR 2 KINASE"/>
    <property type="match status" value="1"/>
</dbReference>
<gene>
    <name evidence="4" type="ORF">CGI_10011414</name>
</gene>
<proteinExistence type="inferred from homology"/>